<proteinExistence type="predicted"/>
<dbReference type="EMBL" id="QNUK01000115">
    <property type="protein sequence ID" value="KAF5901308.1"/>
    <property type="molecule type" value="Genomic_DNA"/>
</dbReference>
<protein>
    <submittedName>
        <fullName evidence="1">Uncharacterized protein</fullName>
    </submittedName>
</protein>
<organism evidence="1 2">
    <name type="scientific">Clarias magur</name>
    <name type="common">Asian catfish</name>
    <name type="synonym">Macropteronotus magur</name>
    <dbReference type="NCBI Taxonomy" id="1594786"/>
    <lineage>
        <taxon>Eukaryota</taxon>
        <taxon>Metazoa</taxon>
        <taxon>Chordata</taxon>
        <taxon>Craniata</taxon>
        <taxon>Vertebrata</taxon>
        <taxon>Euteleostomi</taxon>
        <taxon>Actinopterygii</taxon>
        <taxon>Neopterygii</taxon>
        <taxon>Teleostei</taxon>
        <taxon>Ostariophysi</taxon>
        <taxon>Siluriformes</taxon>
        <taxon>Clariidae</taxon>
        <taxon>Clarias</taxon>
    </lineage>
</organism>
<keyword evidence="2" id="KW-1185">Reference proteome</keyword>
<dbReference type="Proteomes" id="UP000727407">
    <property type="component" value="Unassembled WGS sequence"/>
</dbReference>
<reference evidence="1" key="1">
    <citation type="submission" date="2020-07" db="EMBL/GenBank/DDBJ databases">
        <title>Clarias magur genome sequencing, assembly and annotation.</title>
        <authorList>
            <person name="Kushwaha B."/>
            <person name="Kumar R."/>
            <person name="Das P."/>
            <person name="Joshi C.G."/>
            <person name="Kumar D."/>
            <person name="Nagpure N.S."/>
            <person name="Pandey M."/>
            <person name="Agarwal S."/>
            <person name="Srivastava S."/>
            <person name="Singh M."/>
            <person name="Sahoo L."/>
            <person name="Jayasankar P."/>
            <person name="Meher P.K."/>
            <person name="Koringa P.G."/>
            <person name="Iquebal M.A."/>
            <person name="Das S.P."/>
            <person name="Bit A."/>
            <person name="Patnaik S."/>
            <person name="Patel N."/>
            <person name="Shah T.M."/>
            <person name="Hinsu A."/>
            <person name="Jena J.K."/>
        </authorList>
    </citation>
    <scope>NUCLEOTIDE SEQUENCE</scope>
    <source>
        <strain evidence="1">CIFAMagur01</strain>
        <tissue evidence="1">Testis</tissue>
    </source>
</reference>
<accession>A0A8J4XBV1</accession>
<gene>
    <name evidence="1" type="ORF">DAT39_008942</name>
</gene>
<evidence type="ECO:0000313" key="2">
    <source>
        <dbReference type="Proteomes" id="UP000727407"/>
    </source>
</evidence>
<dbReference type="AlphaFoldDB" id="A0A8J4XBV1"/>
<comment type="caution">
    <text evidence="1">The sequence shown here is derived from an EMBL/GenBank/DDBJ whole genome shotgun (WGS) entry which is preliminary data.</text>
</comment>
<evidence type="ECO:0000313" key="1">
    <source>
        <dbReference type="EMBL" id="KAF5901308.1"/>
    </source>
</evidence>
<name>A0A8J4XBV1_CLAMG</name>
<sequence length="72" mass="8050">MDKGRRLIGSVVLLCIWTGVMFYDLSHPLCTLREYSSCLLSAIGPDVRHDLVTIVSSFGQGLLFRTTLLYLS</sequence>